<organism evidence="2">
    <name type="scientific">Streptomyces auratus AGR0001</name>
    <dbReference type="NCBI Taxonomy" id="1160718"/>
    <lineage>
        <taxon>Bacteria</taxon>
        <taxon>Bacillati</taxon>
        <taxon>Actinomycetota</taxon>
        <taxon>Actinomycetes</taxon>
        <taxon>Kitasatosporales</taxon>
        <taxon>Streptomycetaceae</taxon>
        <taxon>Streptomyces</taxon>
    </lineage>
</organism>
<dbReference type="KEGG" id="sauh:SU9_016395"/>
<feature type="region of interest" description="Disordered" evidence="1">
    <location>
        <begin position="25"/>
        <end position="77"/>
    </location>
</feature>
<protein>
    <submittedName>
        <fullName evidence="2">Uncharacterized protein</fullName>
    </submittedName>
</protein>
<dbReference type="STRING" id="1160718.SU9_15172"/>
<proteinExistence type="predicted"/>
<feature type="compositionally biased region" description="Low complexity" evidence="1">
    <location>
        <begin position="63"/>
        <end position="77"/>
    </location>
</feature>
<dbReference type="PATRIC" id="fig|1160718.3.peg.3068"/>
<name>J1S5J3_9ACTN</name>
<accession>J1S5J3</accession>
<dbReference type="EMBL" id="CP072931">
    <property type="protein sequence ID" value="QTZ92861.1"/>
    <property type="molecule type" value="Genomic_DNA"/>
</dbReference>
<sequence>METVVTVAAILALITVVAYLINLRNGQQDGPGTARHAGRGTAAARSGVRPSRGGRNAARRRTAGLGEPPTLPPGGAR</sequence>
<evidence type="ECO:0000313" key="4">
    <source>
        <dbReference type="Proteomes" id="UP000009036"/>
    </source>
</evidence>
<dbReference type="Proteomes" id="UP000009036">
    <property type="component" value="Chromosome"/>
</dbReference>
<gene>
    <name evidence="3" type="ORF">SU9_016395</name>
    <name evidence="2" type="ORF">SU9_15172</name>
</gene>
<keyword evidence="4" id="KW-1185">Reference proteome</keyword>
<evidence type="ECO:0000313" key="3">
    <source>
        <dbReference type="EMBL" id="QTZ92861.1"/>
    </source>
</evidence>
<reference evidence="2" key="1">
    <citation type="journal article" date="2012" name="J. Bacteriol.">
        <title>Genome Sequence of Streptomyces auratus Strain AGR0001, a Phoslactomycin-Producing Actinomycete.</title>
        <authorList>
            <person name="Han X."/>
            <person name="Li M."/>
            <person name="Ding Z."/>
            <person name="Zhao J."/>
            <person name="Ji K."/>
            <person name="Wen M."/>
            <person name="Lu T."/>
        </authorList>
    </citation>
    <scope>NUCLEOTIDE SEQUENCE [LARGE SCALE GENOMIC DNA]</scope>
    <source>
        <strain evidence="2">AGR0001</strain>
    </source>
</reference>
<feature type="compositionally biased region" description="Low complexity" evidence="1">
    <location>
        <begin position="30"/>
        <end position="56"/>
    </location>
</feature>
<evidence type="ECO:0000313" key="2">
    <source>
        <dbReference type="EMBL" id="EJJ06107.1"/>
    </source>
</evidence>
<evidence type="ECO:0000256" key="1">
    <source>
        <dbReference type="SAM" id="MobiDB-lite"/>
    </source>
</evidence>
<dbReference type="HOGENOM" id="CLU_2636358_0_0_11"/>
<dbReference type="RefSeq" id="WP_006604584.1">
    <property type="nucleotide sequence ID" value="NZ_CP072931.1"/>
</dbReference>
<dbReference type="AlphaFoldDB" id="J1S5J3"/>
<dbReference type="EMBL" id="AJGV01000093">
    <property type="protein sequence ID" value="EJJ06107.1"/>
    <property type="molecule type" value="Genomic_DNA"/>
</dbReference>
<reference evidence="3" key="2">
    <citation type="submission" date="2021-04" db="EMBL/GenBank/DDBJ databases">
        <authorList>
            <person name="Wen M.-L."/>
            <person name="Han X.-L."/>
            <person name="Xiong J."/>
        </authorList>
    </citation>
    <scope>NUCLEOTIDE SEQUENCE</scope>
    <source>
        <strain evidence="3">AGR0001</strain>
    </source>
</reference>